<keyword evidence="6" id="KW-0804">Transcription</keyword>
<name>A0A6J7FS98_9ZZZZ</name>
<dbReference type="Gene3D" id="3.40.50.720">
    <property type="entry name" value="NAD(P)-binding Rossmann-like Domain"/>
    <property type="match status" value="1"/>
</dbReference>
<dbReference type="NCBIfam" id="NF003994">
    <property type="entry name" value="PRK05472.2-3"/>
    <property type="match status" value="1"/>
</dbReference>
<dbReference type="NCBIfam" id="NF003996">
    <property type="entry name" value="PRK05472.2-5"/>
    <property type="match status" value="1"/>
</dbReference>
<evidence type="ECO:0000256" key="2">
    <source>
        <dbReference type="ARBA" id="ARBA00022491"/>
    </source>
</evidence>
<dbReference type="GO" id="GO:0051775">
    <property type="term" value="P:response to redox state"/>
    <property type="evidence" value="ECO:0007669"/>
    <property type="project" value="InterPro"/>
</dbReference>
<dbReference type="NCBIfam" id="NF003992">
    <property type="entry name" value="PRK05472.2-1"/>
    <property type="match status" value="1"/>
</dbReference>
<dbReference type="EMBL" id="CAFBMG010000041">
    <property type="protein sequence ID" value="CAB4898321.1"/>
    <property type="molecule type" value="Genomic_DNA"/>
</dbReference>
<keyword evidence="3" id="KW-0805">Transcription regulation</keyword>
<evidence type="ECO:0000259" key="8">
    <source>
        <dbReference type="SMART" id="SM00881"/>
    </source>
</evidence>
<dbReference type="InterPro" id="IPR022876">
    <property type="entry name" value="Tscrpt_rep_Rex"/>
</dbReference>
<evidence type="ECO:0000256" key="3">
    <source>
        <dbReference type="ARBA" id="ARBA00023015"/>
    </source>
</evidence>
<dbReference type="InterPro" id="IPR058236">
    <property type="entry name" value="Rex_actinobacterial-type"/>
</dbReference>
<accession>A0A6J7FS98</accession>
<dbReference type="InterPro" id="IPR036388">
    <property type="entry name" value="WH-like_DNA-bd_sf"/>
</dbReference>
<dbReference type="AlphaFoldDB" id="A0A6J7FS98"/>
<evidence type="ECO:0000256" key="1">
    <source>
        <dbReference type="ARBA" id="ARBA00022490"/>
    </source>
</evidence>
<dbReference type="Pfam" id="PF02629">
    <property type="entry name" value="CoA_binding"/>
    <property type="match status" value="1"/>
</dbReference>
<dbReference type="GO" id="GO:0003677">
    <property type="term" value="F:DNA binding"/>
    <property type="evidence" value="ECO:0007669"/>
    <property type="project" value="UniProtKB-KW"/>
</dbReference>
<keyword evidence="4" id="KW-0520">NAD</keyword>
<dbReference type="InterPro" id="IPR003781">
    <property type="entry name" value="CoA-bd"/>
</dbReference>
<feature type="domain" description="CoA-binding" evidence="8">
    <location>
        <begin position="82"/>
        <end position="183"/>
    </location>
</feature>
<keyword evidence="1" id="KW-0963">Cytoplasm</keyword>
<organism evidence="9">
    <name type="scientific">freshwater metagenome</name>
    <dbReference type="NCBI Taxonomy" id="449393"/>
    <lineage>
        <taxon>unclassified sequences</taxon>
        <taxon>metagenomes</taxon>
        <taxon>ecological metagenomes</taxon>
    </lineage>
</organism>
<dbReference type="GO" id="GO:0045892">
    <property type="term" value="P:negative regulation of DNA-templated transcription"/>
    <property type="evidence" value="ECO:0007669"/>
    <property type="project" value="InterPro"/>
</dbReference>
<dbReference type="PANTHER" id="PTHR35786">
    <property type="entry name" value="REDOX-SENSING TRANSCRIPTIONAL REPRESSOR REX"/>
    <property type="match status" value="1"/>
</dbReference>
<keyword evidence="2" id="KW-0678">Repressor</keyword>
<dbReference type="SMART" id="SM00881">
    <property type="entry name" value="CoA_binding"/>
    <property type="match status" value="1"/>
</dbReference>
<proteinExistence type="inferred from homology"/>
<dbReference type="SUPFAM" id="SSF46785">
    <property type="entry name" value="Winged helix' DNA-binding domain"/>
    <property type="match status" value="1"/>
</dbReference>
<dbReference type="HAMAP" id="MF_01131">
    <property type="entry name" value="Rex"/>
    <property type="match status" value="1"/>
</dbReference>
<gene>
    <name evidence="9" type="ORF">UFOPK3519_00704</name>
</gene>
<evidence type="ECO:0000256" key="7">
    <source>
        <dbReference type="SAM" id="MobiDB-lite"/>
    </source>
</evidence>
<dbReference type="Pfam" id="PF06971">
    <property type="entry name" value="Put_DNA-bind_N"/>
    <property type="match status" value="1"/>
</dbReference>
<dbReference type="Gene3D" id="1.10.10.10">
    <property type="entry name" value="Winged helix-like DNA-binding domain superfamily/Winged helix DNA-binding domain"/>
    <property type="match status" value="1"/>
</dbReference>
<evidence type="ECO:0000256" key="5">
    <source>
        <dbReference type="ARBA" id="ARBA00023125"/>
    </source>
</evidence>
<dbReference type="InterPro" id="IPR036390">
    <property type="entry name" value="WH_DNA-bd_sf"/>
</dbReference>
<dbReference type="InterPro" id="IPR036291">
    <property type="entry name" value="NAD(P)-bd_dom_sf"/>
</dbReference>
<dbReference type="PANTHER" id="PTHR35786:SF1">
    <property type="entry name" value="REDOX-SENSING TRANSCRIPTIONAL REPRESSOR REX 1"/>
    <property type="match status" value="1"/>
</dbReference>
<sequence>MSPARRRVIPEATIARLPVYHRCLLQMQAEERSKASSEQLAEMAGVNAAKVRKDLSYFGSYGTRGVGYGVDHLLVEIRRELGLTHDWPCVIVGAGNLGSALAKFAGFSDRGFSVVAVVDIDPARVGEQVGELVIQHEERLAELVLEHAVVIGIITTPPAAAQEAADTLTQAGVRSILNFAPTVLDLPADVLVRDVDVAVELQILAFHEERRAAAEASATAAAKPATAKPAATKPATAKLAASKPASAKRATAS</sequence>
<dbReference type="NCBIfam" id="NF003993">
    <property type="entry name" value="PRK05472.2-2"/>
    <property type="match status" value="1"/>
</dbReference>
<protein>
    <submittedName>
        <fullName evidence="9">Unannotated protein</fullName>
    </submittedName>
</protein>
<evidence type="ECO:0000313" key="9">
    <source>
        <dbReference type="EMBL" id="CAB4898321.1"/>
    </source>
</evidence>
<dbReference type="SUPFAM" id="SSF51735">
    <property type="entry name" value="NAD(P)-binding Rossmann-fold domains"/>
    <property type="match status" value="1"/>
</dbReference>
<evidence type="ECO:0000256" key="6">
    <source>
        <dbReference type="ARBA" id="ARBA00023163"/>
    </source>
</evidence>
<dbReference type="NCBIfam" id="NF003995">
    <property type="entry name" value="PRK05472.2-4"/>
    <property type="match status" value="1"/>
</dbReference>
<evidence type="ECO:0000256" key="4">
    <source>
        <dbReference type="ARBA" id="ARBA00023027"/>
    </source>
</evidence>
<reference evidence="9" key="1">
    <citation type="submission" date="2020-05" db="EMBL/GenBank/DDBJ databases">
        <authorList>
            <person name="Chiriac C."/>
            <person name="Salcher M."/>
            <person name="Ghai R."/>
            <person name="Kavagutti S V."/>
        </authorList>
    </citation>
    <scope>NUCLEOTIDE SEQUENCE</scope>
</reference>
<keyword evidence="5" id="KW-0238">DNA-binding</keyword>
<dbReference type="InterPro" id="IPR009718">
    <property type="entry name" value="Rex_DNA-bd_C_dom"/>
</dbReference>
<feature type="region of interest" description="Disordered" evidence="7">
    <location>
        <begin position="215"/>
        <end position="253"/>
    </location>
</feature>